<sequence length="370" mass="41070">MNDKISSPVDYGGIQLKNRIIFAPTTMGLKKDEYLKKLQKIACGGCAMIIIGDVPVGRGGFGQNLFTGKGQEYYRTLTETIHQGDCLACAQLHQSDSNFRSMIKYIPGVLSKKISMEQLRPLLNKEVGPYISEMPEKKIQKIITSFGKAAVQAQTLGFDMVQIHGDRMCGSFSSTVFNHRADKYGGTIQNRARFAVEAVREVRKNLPDIPIDYKLVIRQKNPDYGNAGVLPEELEEFVPMLEEAGVTSFHVTLANHSDLSDTIPPASHPVFGGEGCFLGYCDMVKKYTKLPICGVGGLTSPDFIEQQLSSGRIDCAAMSRQLIADPDWPQKVIENHPEKIRRCIRCNKKCLGGMMEHTGVHCIYEKGMLK</sequence>
<dbReference type="RefSeq" id="WP_109747490.1">
    <property type="nucleotide sequence ID" value="NZ_JANKBI010000011.1"/>
</dbReference>
<comment type="cofactor">
    <cofactor evidence="1">
        <name>FMN</name>
        <dbReference type="ChEBI" id="CHEBI:58210"/>
    </cofactor>
</comment>
<dbReference type="SUPFAM" id="SSF51395">
    <property type="entry name" value="FMN-linked oxidoreductases"/>
    <property type="match status" value="1"/>
</dbReference>
<dbReference type="GO" id="GO:0051536">
    <property type="term" value="F:iron-sulfur cluster binding"/>
    <property type="evidence" value="ECO:0007669"/>
    <property type="project" value="UniProtKB-KW"/>
</dbReference>
<evidence type="ECO:0000259" key="9">
    <source>
        <dbReference type="Pfam" id="PF00724"/>
    </source>
</evidence>
<dbReference type="PANTHER" id="PTHR42917:SF2">
    <property type="entry name" value="2,4-DIENOYL-COA REDUCTASE [(2E)-ENOYL-COA-PRODUCING]"/>
    <property type="match status" value="1"/>
</dbReference>
<protein>
    <submittedName>
        <fullName evidence="10">2,4-dienoyl-CoA reductase-like NADH-dependent reductase (Old Yellow Enzyme family)</fullName>
    </submittedName>
</protein>
<dbReference type="EMBL" id="QGGY01000011">
    <property type="protein sequence ID" value="PWJ73689.1"/>
    <property type="molecule type" value="Genomic_DNA"/>
</dbReference>
<evidence type="ECO:0000313" key="11">
    <source>
        <dbReference type="Proteomes" id="UP000245412"/>
    </source>
</evidence>
<evidence type="ECO:0000313" key="10">
    <source>
        <dbReference type="EMBL" id="PWJ73689.1"/>
    </source>
</evidence>
<keyword evidence="4" id="KW-0288">FMN</keyword>
<evidence type="ECO:0000256" key="3">
    <source>
        <dbReference type="ARBA" id="ARBA00022630"/>
    </source>
</evidence>
<comment type="caution">
    <text evidence="10">The sequence shown here is derived from an EMBL/GenBank/DDBJ whole genome shotgun (WGS) entry which is preliminary data.</text>
</comment>
<dbReference type="AlphaFoldDB" id="A0AB73T0Y1"/>
<proteinExistence type="predicted"/>
<evidence type="ECO:0000256" key="6">
    <source>
        <dbReference type="ARBA" id="ARBA00023002"/>
    </source>
</evidence>
<evidence type="ECO:0000256" key="2">
    <source>
        <dbReference type="ARBA" id="ARBA00001966"/>
    </source>
</evidence>
<reference evidence="10 11" key="1">
    <citation type="submission" date="2018-05" db="EMBL/GenBank/DDBJ databases">
        <authorList>
            <person name="Goeker M."/>
            <person name="Huntemann M."/>
            <person name="Clum A."/>
            <person name="Pillay M."/>
            <person name="Palaniappan K."/>
            <person name="Varghese N."/>
            <person name="Mikhailova N."/>
            <person name="Stamatis D."/>
            <person name="Reddy T."/>
            <person name="Daum C."/>
            <person name="Shapiro N."/>
            <person name="Ivanova N."/>
            <person name="Kyrpides N."/>
            <person name="Woyke T."/>
        </authorList>
    </citation>
    <scope>NUCLEOTIDE SEQUENCE [LARGE SCALE GENOMIC DNA]</scope>
    <source>
        <strain evidence="10 11">DSM 26524</strain>
    </source>
</reference>
<keyword evidence="3" id="KW-0285">Flavoprotein</keyword>
<dbReference type="GO" id="GO:0046872">
    <property type="term" value="F:metal ion binding"/>
    <property type="evidence" value="ECO:0007669"/>
    <property type="project" value="UniProtKB-KW"/>
</dbReference>
<evidence type="ECO:0000256" key="8">
    <source>
        <dbReference type="ARBA" id="ARBA00023014"/>
    </source>
</evidence>
<dbReference type="Pfam" id="PF00724">
    <property type="entry name" value="Oxidored_FMN"/>
    <property type="match status" value="1"/>
</dbReference>
<evidence type="ECO:0000256" key="7">
    <source>
        <dbReference type="ARBA" id="ARBA00023004"/>
    </source>
</evidence>
<accession>A0AB73T0Y1</accession>
<evidence type="ECO:0000256" key="5">
    <source>
        <dbReference type="ARBA" id="ARBA00022723"/>
    </source>
</evidence>
<dbReference type="GO" id="GO:0010181">
    <property type="term" value="F:FMN binding"/>
    <property type="evidence" value="ECO:0007669"/>
    <property type="project" value="InterPro"/>
</dbReference>
<dbReference type="GO" id="GO:0016491">
    <property type="term" value="F:oxidoreductase activity"/>
    <property type="evidence" value="ECO:0007669"/>
    <property type="project" value="UniProtKB-KW"/>
</dbReference>
<dbReference type="InterPro" id="IPR054629">
    <property type="entry name" value="BilR_N"/>
</dbReference>
<evidence type="ECO:0000256" key="4">
    <source>
        <dbReference type="ARBA" id="ARBA00022643"/>
    </source>
</evidence>
<comment type="cofactor">
    <cofactor evidence="2">
        <name>[4Fe-4S] cluster</name>
        <dbReference type="ChEBI" id="CHEBI:49883"/>
    </cofactor>
</comment>
<keyword evidence="8" id="KW-0411">Iron-sulfur</keyword>
<keyword evidence="7" id="KW-0408">Iron</keyword>
<keyword evidence="6" id="KW-0560">Oxidoreductase</keyword>
<dbReference type="InterPro" id="IPR013785">
    <property type="entry name" value="Aldolase_TIM"/>
</dbReference>
<dbReference type="InterPro" id="IPR001155">
    <property type="entry name" value="OxRdtase_FMN_N"/>
</dbReference>
<keyword evidence="5" id="KW-0479">Metal-binding</keyword>
<dbReference type="PANTHER" id="PTHR42917">
    <property type="entry name" value="2,4-DIENOYL-COA REDUCTASE"/>
    <property type="match status" value="1"/>
</dbReference>
<feature type="domain" description="NADH:flavin oxidoreductase/NADH oxidase N-terminal" evidence="9">
    <location>
        <begin position="7"/>
        <end position="337"/>
    </location>
</feature>
<dbReference type="NCBIfam" id="NF045592">
    <property type="entry name" value="bili_reduct_N"/>
    <property type="match status" value="1"/>
</dbReference>
<keyword evidence="11" id="KW-1185">Reference proteome</keyword>
<dbReference type="InterPro" id="IPR051793">
    <property type="entry name" value="NADH:flavin_oxidoreductase"/>
</dbReference>
<evidence type="ECO:0000256" key="1">
    <source>
        <dbReference type="ARBA" id="ARBA00001917"/>
    </source>
</evidence>
<organism evidence="10 11">
    <name type="scientific">Murimonas intestini</name>
    <dbReference type="NCBI Taxonomy" id="1337051"/>
    <lineage>
        <taxon>Bacteria</taxon>
        <taxon>Bacillati</taxon>
        <taxon>Bacillota</taxon>
        <taxon>Clostridia</taxon>
        <taxon>Lachnospirales</taxon>
        <taxon>Lachnospiraceae</taxon>
        <taxon>Murimonas</taxon>
    </lineage>
</organism>
<dbReference type="Proteomes" id="UP000245412">
    <property type="component" value="Unassembled WGS sequence"/>
</dbReference>
<dbReference type="Gene3D" id="3.20.20.70">
    <property type="entry name" value="Aldolase class I"/>
    <property type="match status" value="1"/>
</dbReference>
<gene>
    <name evidence="10" type="ORF">C7383_11119</name>
</gene>
<name>A0AB73T0Y1_9FIRM</name>